<proteinExistence type="predicted"/>
<organism evidence="2 3">
    <name type="scientific">Pichia membranifaciens NRRL Y-2026</name>
    <dbReference type="NCBI Taxonomy" id="763406"/>
    <lineage>
        <taxon>Eukaryota</taxon>
        <taxon>Fungi</taxon>
        <taxon>Dikarya</taxon>
        <taxon>Ascomycota</taxon>
        <taxon>Saccharomycotina</taxon>
        <taxon>Pichiomycetes</taxon>
        <taxon>Pichiales</taxon>
        <taxon>Pichiaceae</taxon>
        <taxon>Pichia</taxon>
    </lineage>
</organism>
<accession>A0A1E3NDL1</accession>
<dbReference type="RefSeq" id="XP_019015323.1">
    <property type="nucleotide sequence ID" value="XM_019162011.1"/>
</dbReference>
<dbReference type="AlphaFoldDB" id="A0A1E3NDL1"/>
<dbReference type="GeneID" id="30178698"/>
<evidence type="ECO:0000313" key="3">
    <source>
        <dbReference type="Proteomes" id="UP000094455"/>
    </source>
</evidence>
<evidence type="ECO:0000256" key="1">
    <source>
        <dbReference type="SAM" id="SignalP"/>
    </source>
</evidence>
<sequence>MQYRSKGLNRNAIFLLSIALALESLADCNQRTTINPSISWVFSKEVLKVSIIFDISILRKI</sequence>
<protein>
    <submittedName>
        <fullName evidence="2">Uncharacterized protein</fullName>
    </submittedName>
</protein>
<keyword evidence="1" id="KW-0732">Signal</keyword>
<evidence type="ECO:0000313" key="2">
    <source>
        <dbReference type="EMBL" id="ODQ44210.1"/>
    </source>
</evidence>
<feature type="non-terminal residue" evidence="2">
    <location>
        <position position="61"/>
    </location>
</feature>
<feature type="signal peptide" evidence="1">
    <location>
        <begin position="1"/>
        <end position="26"/>
    </location>
</feature>
<feature type="chain" id="PRO_5009133312" evidence="1">
    <location>
        <begin position="27"/>
        <end position="61"/>
    </location>
</feature>
<gene>
    <name evidence="2" type="ORF">PICMEDRAFT_18467</name>
</gene>
<dbReference type="EMBL" id="KV454008">
    <property type="protein sequence ID" value="ODQ44210.1"/>
    <property type="molecule type" value="Genomic_DNA"/>
</dbReference>
<reference evidence="2 3" key="1">
    <citation type="journal article" date="2016" name="Proc. Natl. Acad. Sci. U.S.A.">
        <title>Comparative genomics of biotechnologically important yeasts.</title>
        <authorList>
            <person name="Riley R."/>
            <person name="Haridas S."/>
            <person name="Wolfe K.H."/>
            <person name="Lopes M.R."/>
            <person name="Hittinger C.T."/>
            <person name="Goeker M."/>
            <person name="Salamov A.A."/>
            <person name="Wisecaver J.H."/>
            <person name="Long T.M."/>
            <person name="Calvey C.H."/>
            <person name="Aerts A.L."/>
            <person name="Barry K.W."/>
            <person name="Choi C."/>
            <person name="Clum A."/>
            <person name="Coughlan A.Y."/>
            <person name="Deshpande S."/>
            <person name="Douglass A.P."/>
            <person name="Hanson S.J."/>
            <person name="Klenk H.-P."/>
            <person name="LaButti K.M."/>
            <person name="Lapidus A."/>
            <person name="Lindquist E.A."/>
            <person name="Lipzen A.M."/>
            <person name="Meier-Kolthoff J.P."/>
            <person name="Ohm R.A."/>
            <person name="Otillar R.P."/>
            <person name="Pangilinan J.L."/>
            <person name="Peng Y."/>
            <person name="Rokas A."/>
            <person name="Rosa C.A."/>
            <person name="Scheuner C."/>
            <person name="Sibirny A.A."/>
            <person name="Slot J.C."/>
            <person name="Stielow J.B."/>
            <person name="Sun H."/>
            <person name="Kurtzman C.P."/>
            <person name="Blackwell M."/>
            <person name="Grigoriev I.V."/>
            <person name="Jeffries T.W."/>
        </authorList>
    </citation>
    <scope>NUCLEOTIDE SEQUENCE [LARGE SCALE GENOMIC DNA]</scope>
    <source>
        <strain evidence="2 3">NRRL Y-2026</strain>
    </source>
</reference>
<keyword evidence="3" id="KW-1185">Reference proteome</keyword>
<name>A0A1E3NDL1_9ASCO</name>
<dbReference type="Proteomes" id="UP000094455">
    <property type="component" value="Unassembled WGS sequence"/>
</dbReference>